<evidence type="ECO:0000259" key="1">
    <source>
        <dbReference type="Pfam" id="PF01012"/>
    </source>
</evidence>
<dbReference type="EMBL" id="BARS01029925">
    <property type="protein sequence ID" value="GAG10164.1"/>
    <property type="molecule type" value="Genomic_DNA"/>
</dbReference>
<name>X0UWD1_9ZZZZ</name>
<sequence length="55" mass="6074">MKDIFVLTEHRQGEMRDVTYELLTCGSKLASKIDGQVTAILLGSGVNSFTDELKN</sequence>
<dbReference type="AlphaFoldDB" id="X0UWD1"/>
<evidence type="ECO:0000313" key="2">
    <source>
        <dbReference type="EMBL" id="GAG10164.1"/>
    </source>
</evidence>
<dbReference type="Pfam" id="PF01012">
    <property type="entry name" value="ETF"/>
    <property type="match status" value="1"/>
</dbReference>
<proteinExistence type="predicted"/>
<dbReference type="InterPro" id="IPR014729">
    <property type="entry name" value="Rossmann-like_a/b/a_fold"/>
</dbReference>
<dbReference type="SUPFAM" id="SSF52402">
    <property type="entry name" value="Adenine nucleotide alpha hydrolases-like"/>
    <property type="match status" value="1"/>
</dbReference>
<organism evidence="2">
    <name type="scientific">marine sediment metagenome</name>
    <dbReference type="NCBI Taxonomy" id="412755"/>
    <lineage>
        <taxon>unclassified sequences</taxon>
        <taxon>metagenomes</taxon>
        <taxon>ecological metagenomes</taxon>
    </lineage>
</organism>
<gene>
    <name evidence="2" type="ORF">S01H1_46718</name>
</gene>
<comment type="caution">
    <text evidence="2">The sequence shown here is derived from an EMBL/GenBank/DDBJ whole genome shotgun (WGS) entry which is preliminary data.</text>
</comment>
<dbReference type="InterPro" id="IPR014730">
    <property type="entry name" value="ETF_a/b_N"/>
</dbReference>
<accession>X0UWD1</accession>
<reference evidence="2" key="1">
    <citation type="journal article" date="2014" name="Front. Microbiol.">
        <title>High frequency of phylogenetically diverse reductive dehalogenase-homologous genes in deep subseafloor sedimentary metagenomes.</title>
        <authorList>
            <person name="Kawai M."/>
            <person name="Futagami T."/>
            <person name="Toyoda A."/>
            <person name="Takaki Y."/>
            <person name="Nishi S."/>
            <person name="Hori S."/>
            <person name="Arai W."/>
            <person name="Tsubouchi T."/>
            <person name="Morono Y."/>
            <person name="Uchiyama I."/>
            <person name="Ito T."/>
            <person name="Fujiyama A."/>
            <person name="Inagaki F."/>
            <person name="Takami H."/>
        </authorList>
    </citation>
    <scope>NUCLEOTIDE SEQUENCE</scope>
    <source>
        <strain evidence="2">Expedition CK06-06</strain>
    </source>
</reference>
<dbReference type="Gene3D" id="3.40.50.620">
    <property type="entry name" value="HUPs"/>
    <property type="match status" value="1"/>
</dbReference>
<protein>
    <recommendedName>
        <fullName evidence="1">Electron transfer flavoprotein alpha/beta-subunit N-terminal domain-containing protein</fullName>
    </recommendedName>
</protein>
<feature type="non-terminal residue" evidence="2">
    <location>
        <position position="55"/>
    </location>
</feature>
<feature type="domain" description="Electron transfer flavoprotein alpha/beta-subunit N-terminal" evidence="1">
    <location>
        <begin position="5"/>
        <end position="52"/>
    </location>
</feature>